<protein>
    <submittedName>
        <fullName evidence="1">Uncharacterized protein</fullName>
    </submittedName>
</protein>
<name>A0ABP3U731_9FLAO</name>
<proteinExistence type="predicted"/>
<organism evidence="1 2">
    <name type="scientific">Aquimarina litoralis</name>
    <dbReference type="NCBI Taxonomy" id="584605"/>
    <lineage>
        <taxon>Bacteria</taxon>
        <taxon>Pseudomonadati</taxon>
        <taxon>Bacteroidota</taxon>
        <taxon>Flavobacteriia</taxon>
        <taxon>Flavobacteriales</taxon>
        <taxon>Flavobacteriaceae</taxon>
        <taxon>Aquimarina</taxon>
    </lineage>
</organism>
<sequence>MKNLFLLFIVSAFIFSCQQDEIEEQIVQEENQSKLYDPVQGRKYWVGYGYDLITDIQREPALDISDEHVTRSFNPRRGTTVDVNIISNKEDITKTLAKMDEVNFGVNEIPVTAGGVSGTFSFSVGIKKSLTEVITKSKKHVFAVVRITRPIKEFTYTRGVPRLNDDALEGLDRYGPRFFVENYGSNYVQKNVYGADLVYIYRLDFSSVSENKVKDVIRNFQVGFAPYFSFGTSSSLSSSEIREIQNSITDVTILSNLNGFAPRIVKNEKQAEREMDRLEAYLKSPQGRKENPLLATYTKSYEKVADFNFGEKRRMKGAFVKAAKCHQKLQQWLSEEAKVSFVRKSTLTPSIAAQADNALRTIRVQIEKATNCEQGSRAPRFNEFKSIQLEPELRRAFEL</sequence>
<dbReference type="Proteomes" id="UP001501758">
    <property type="component" value="Unassembled WGS sequence"/>
</dbReference>
<reference evidence="2" key="1">
    <citation type="journal article" date="2019" name="Int. J. Syst. Evol. Microbiol.">
        <title>The Global Catalogue of Microorganisms (GCM) 10K type strain sequencing project: providing services to taxonomists for standard genome sequencing and annotation.</title>
        <authorList>
            <consortium name="The Broad Institute Genomics Platform"/>
            <consortium name="The Broad Institute Genome Sequencing Center for Infectious Disease"/>
            <person name="Wu L."/>
            <person name="Ma J."/>
        </authorList>
    </citation>
    <scope>NUCLEOTIDE SEQUENCE [LARGE SCALE GENOMIC DNA]</scope>
    <source>
        <strain evidence="2">JCM 15974</strain>
    </source>
</reference>
<gene>
    <name evidence="1" type="ORF">GCM10009430_31970</name>
</gene>
<dbReference type="PROSITE" id="PS51257">
    <property type="entry name" value="PROKAR_LIPOPROTEIN"/>
    <property type="match status" value="1"/>
</dbReference>
<evidence type="ECO:0000313" key="2">
    <source>
        <dbReference type="Proteomes" id="UP001501758"/>
    </source>
</evidence>
<keyword evidence="2" id="KW-1185">Reference proteome</keyword>
<comment type="caution">
    <text evidence="1">The sequence shown here is derived from an EMBL/GenBank/DDBJ whole genome shotgun (WGS) entry which is preliminary data.</text>
</comment>
<dbReference type="EMBL" id="BAAAGE010000003">
    <property type="protein sequence ID" value="GAA0725783.1"/>
    <property type="molecule type" value="Genomic_DNA"/>
</dbReference>
<evidence type="ECO:0000313" key="1">
    <source>
        <dbReference type="EMBL" id="GAA0725783.1"/>
    </source>
</evidence>
<dbReference type="RefSeq" id="WP_343913269.1">
    <property type="nucleotide sequence ID" value="NZ_BAAAGE010000003.1"/>
</dbReference>
<accession>A0ABP3U731</accession>